<feature type="region of interest" description="Disordered" evidence="7">
    <location>
        <begin position="1"/>
        <end position="27"/>
    </location>
</feature>
<name>I2FZ47_USTHO</name>
<dbReference type="InterPro" id="IPR039039">
    <property type="entry name" value="RAI1-like_fam"/>
</dbReference>
<dbReference type="OrthoDB" id="5853397at2759"/>
<dbReference type="GO" id="GO:0000956">
    <property type="term" value="P:nuclear-transcribed mRNA catabolic process"/>
    <property type="evidence" value="ECO:0007669"/>
    <property type="project" value="TreeGrafter"/>
</dbReference>
<evidence type="ECO:0000256" key="3">
    <source>
        <dbReference type="ARBA" id="ARBA00044676"/>
    </source>
</evidence>
<reference evidence="9 10" key="1">
    <citation type="journal article" date="2012" name="Plant Cell">
        <title>Genome comparison of barley and maize smut fungi reveals targeted loss of RNA silencing components and species-specific presence of transposable elements.</title>
        <authorList>
            <person name="Laurie J.D."/>
            <person name="Ali S."/>
            <person name="Linning R."/>
            <person name="Mannhaupt G."/>
            <person name="Wong P."/>
            <person name="Gueldener U."/>
            <person name="Muensterkoetter M."/>
            <person name="Moore R."/>
            <person name="Kahmann R."/>
            <person name="Bakkeren G."/>
            <person name="Schirawski J."/>
        </authorList>
    </citation>
    <scope>NUCLEOTIDE SEQUENCE [LARGE SCALE GENOMIC DNA]</scope>
    <source>
        <strain evidence="10">Uh4875-4</strain>
    </source>
</reference>
<dbReference type="PANTHER" id="PTHR12395">
    <property type="entry name" value="DOM-3 RELATED"/>
    <property type="match status" value="1"/>
</dbReference>
<dbReference type="STRING" id="1128400.I2FZ47"/>
<dbReference type="EMBL" id="CAGI01000171">
    <property type="protein sequence ID" value="CCF52190.1"/>
    <property type="molecule type" value="Genomic_DNA"/>
</dbReference>
<sequence>MPDKRELDACPTDQPRSKRLTQTVEGGRMSEGGSLAILKHPRLTGQGFSVPPLFQQPTRLCSFSFDEKRKLWQDDRCKRFYRGPPPYNNAHPQQSRARMAGNRRIFGADLNYGIEGFVQRDECVGEHLDALLAALQHRTTSTASGLESKERDQERRRADIVTWRGIITKICTAYDQKATARFNEAFELNAMILDGTLYLEEYVCASERAKKQEKERDPRWHRFSYYGYSFESYCTVETEAETKEAFGGVVAFPGSARRDPPGWSGDVNTNVQWCQVVKTKLGGNRLILGGEVDAVQRDQRTGREEMVELKTSKEMRCFPHDPQRGASDQEVFEGKLLKYFLQSYLLGIGKIVVGFRDPAGLLTRHEHFETLKLPRIVRAGEEIAGRFDNAGRAAVRQDSVWQPKDSLGFGDQILSFIRDTVLAHTTKRGAERSTGHPVFRVSFKAPFEEVQIRELSEEQVYQQAQDRGTSGERVAFLPKSFYDFVQSQASAHPHP</sequence>
<evidence type="ECO:0000256" key="4">
    <source>
        <dbReference type="ARBA" id="ARBA00044692"/>
    </source>
</evidence>
<dbReference type="Pfam" id="PF08652">
    <property type="entry name" value="RAI1"/>
    <property type="match status" value="1"/>
</dbReference>
<keyword evidence="6" id="KW-0540">Nuclease</keyword>
<dbReference type="GO" id="GO:0003723">
    <property type="term" value="F:RNA binding"/>
    <property type="evidence" value="ECO:0007669"/>
    <property type="project" value="UniProtKB-KW"/>
</dbReference>
<keyword evidence="6" id="KW-0539">Nucleus</keyword>
<dbReference type="GO" id="GO:0034353">
    <property type="term" value="F:mRNA 5'-diphosphatase activity"/>
    <property type="evidence" value="ECO:0007669"/>
    <property type="project" value="TreeGrafter"/>
</dbReference>
<keyword evidence="10" id="KW-1185">Reference proteome</keyword>
<comment type="catalytic activity">
    <reaction evidence="4">
        <text>a 5'-end triphospho-ribonucleoside in mRNA + H2O = a 5'-end phospho-ribonucleoside in mRNA + diphosphate + H(+)</text>
        <dbReference type="Rhea" id="RHEA:78683"/>
        <dbReference type="Rhea" id="RHEA-COMP:15692"/>
        <dbReference type="Rhea" id="RHEA-COMP:17164"/>
        <dbReference type="ChEBI" id="CHEBI:15377"/>
        <dbReference type="ChEBI" id="CHEBI:15378"/>
        <dbReference type="ChEBI" id="CHEBI:33019"/>
        <dbReference type="ChEBI" id="CHEBI:138282"/>
        <dbReference type="ChEBI" id="CHEBI:167618"/>
    </reaction>
    <physiologicalReaction direction="left-to-right" evidence="4">
        <dbReference type="Rhea" id="RHEA:78684"/>
    </physiologicalReaction>
</comment>
<dbReference type="Proteomes" id="UP000006174">
    <property type="component" value="Unassembled WGS sequence"/>
</dbReference>
<keyword evidence="6" id="KW-0547">Nucleotide-binding</keyword>
<accession>I2FZ47</accession>
<dbReference type="GO" id="GO:0005634">
    <property type="term" value="C:nucleus"/>
    <property type="evidence" value="ECO:0007669"/>
    <property type="project" value="UniProtKB-SubCell"/>
</dbReference>
<comment type="cofactor">
    <cofactor evidence="1 6">
        <name>a divalent metal cation</name>
        <dbReference type="ChEBI" id="CHEBI:60240"/>
    </cofactor>
</comment>
<comment type="catalytic activity">
    <reaction evidence="5">
        <text>a 5'-end NAD(+)-phospho-ribonucleoside in mRNA + H2O = a 5'-end phospho-ribonucleoside in mRNA + NAD(+) + H(+)</text>
        <dbReference type="Rhea" id="RHEA:60880"/>
        <dbReference type="Rhea" id="RHEA-COMP:15692"/>
        <dbReference type="Rhea" id="RHEA-COMP:15698"/>
        <dbReference type="ChEBI" id="CHEBI:15377"/>
        <dbReference type="ChEBI" id="CHEBI:15378"/>
        <dbReference type="ChEBI" id="CHEBI:57540"/>
        <dbReference type="ChEBI" id="CHEBI:138282"/>
        <dbReference type="ChEBI" id="CHEBI:144029"/>
    </reaction>
    <physiologicalReaction direction="left-to-right" evidence="5">
        <dbReference type="Rhea" id="RHEA:60881"/>
    </physiologicalReaction>
</comment>
<keyword evidence="6" id="KW-0694">RNA-binding</keyword>
<keyword evidence="6" id="KW-0378">Hydrolase</keyword>
<dbReference type="GO" id="GO:0000166">
    <property type="term" value="F:nucleotide binding"/>
    <property type="evidence" value="ECO:0007669"/>
    <property type="project" value="UniProtKB-KW"/>
</dbReference>
<comment type="caution">
    <text evidence="9">The sequence shown here is derived from an EMBL/GenBank/DDBJ whole genome shotgun (WGS) entry which is preliminary data.</text>
</comment>
<organism evidence="9 10">
    <name type="scientific">Ustilago hordei</name>
    <name type="common">Barley covered smut fungus</name>
    <dbReference type="NCBI Taxonomy" id="120017"/>
    <lineage>
        <taxon>Eukaryota</taxon>
        <taxon>Fungi</taxon>
        <taxon>Dikarya</taxon>
        <taxon>Basidiomycota</taxon>
        <taxon>Ustilaginomycotina</taxon>
        <taxon>Ustilaginomycetes</taxon>
        <taxon>Ustilaginales</taxon>
        <taxon>Ustilaginaceae</taxon>
        <taxon>Ustilago</taxon>
    </lineage>
</organism>
<evidence type="ECO:0000313" key="10">
    <source>
        <dbReference type="Proteomes" id="UP000006174"/>
    </source>
</evidence>
<feature type="domain" description="RAI1-like" evidence="8">
    <location>
        <begin position="55"/>
        <end position="470"/>
    </location>
</feature>
<dbReference type="InterPro" id="IPR013961">
    <property type="entry name" value="RAI1"/>
</dbReference>
<dbReference type="HOGENOM" id="CLU_024877_1_2_1"/>
<comment type="similarity">
    <text evidence="2 6">Belongs to the DXO/Dom3Z family.</text>
</comment>
<dbReference type="AlphaFoldDB" id="I2FZ47"/>
<evidence type="ECO:0000313" key="9">
    <source>
        <dbReference type="EMBL" id="CCF52190.1"/>
    </source>
</evidence>
<evidence type="ECO:0000256" key="1">
    <source>
        <dbReference type="ARBA" id="ARBA00001968"/>
    </source>
</evidence>
<keyword evidence="6" id="KW-0479">Metal-binding</keyword>
<comment type="catalytic activity">
    <reaction evidence="3">
        <text>a 5'-end (N(7)-methyl 5'-triphosphoguanosine)-ribonucleoside-ribonucleotide in mRNA + H2O = a (N(7)-methyl 5'-triphosphoguanosine)-nucleoside + a 5'-end phospho-ribonucleoside in mRNA + H(+)</text>
        <dbReference type="Rhea" id="RHEA:66928"/>
        <dbReference type="Rhea" id="RHEA-COMP:15692"/>
        <dbReference type="Rhea" id="RHEA-COMP:17313"/>
        <dbReference type="ChEBI" id="CHEBI:15377"/>
        <dbReference type="ChEBI" id="CHEBI:15378"/>
        <dbReference type="ChEBI" id="CHEBI:138282"/>
        <dbReference type="ChEBI" id="CHEBI:172876"/>
        <dbReference type="ChEBI" id="CHEBI:172877"/>
    </reaction>
    <physiologicalReaction direction="left-to-right" evidence="3">
        <dbReference type="Rhea" id="RHEA:66929"/>
    </physiologicalReaction>
</comment>
<dbReference type="EC" id="3.6.1.-" evidence="6"/>
<comment type="function">
    <text evidence="6">Decapping enzyme for NAD-capped RNAs: specifically hydrolyzes the nicotinamide adenine dinucleotide (NAD) cap from a subset of RNAs by removing the entire NAD moiety from the 5'-end of an NAD-capped RNA.</text>
</comment>
<comment type="subcellular location">
    <subcellularLocation>
        <location evidence="6">Nucleus</location>
    </subcellularLocation>
</comment>
<gene>
    <name evidence="9" type="ORF">UHOR_08477</name>
</gene>
<evidence type="ECO:0000256" key="5">
    <source>
        <dbReference type="ARBA" id="ARBA00048124"/>
    </source>
</evidence>
<protein>
    <recommendedName>
        <fullName evidence="6">Decapping nuclease</fullName>
        <ecNumber evidence="6">3.6.1.-</ecNumber>
    </recommendedName>
</protein>
<dbReference type="eggNOG" id="KOG1982">
    <property type="taxonomic scope" value="Eukaryota"/>
</dbReference>
<evidence type="ECO:0000256" key="7">
    <source>
        <dbReference type="SAM" id="MobiDB-lite"/>
    </source>
</evidence>
<dbReference type="OMA" id="GADLNYG"/>
<dbReference type="GO" id="GO:0005829">
    <property type="term" value="C:cytosol"/>
    <property type="evidence" value="ECO:0007669"/>
    <property type="project" value="TreeGrafter"/>
</dbReference>
<dbReference type="GO" id="GO:0110155">
    <property type="term" value="P:NAD-cap decapping"/>
    <property type="evidence" value="ECO:0007669"/>
    <property type="project" value="TreeGrafter"/>
</dbReference>
<evidence type="ECO:0000256" key="2">
    <source>
        <dbReference type="ARBA" id="ARBA00006562"/>
    </source>
</evidence>
<dbReference type="GO" id="GO:0046872">
    <property type="term" value="F:metal ion binding"/>
    <property type="evidence" value="ECO:0007669"/>
    <property type="project" value="UniProtKB-KW"/>
</dbReference>
<dbReference type="PANTHER" id="PTHR12395:SF9">
    <property type="entry name" value="DECAPPING AND EXORIBONUCLEASE PROTEIN"/>
    <property type="match status" value="1"/>
</dbReference>
<proteinExistence type="inferred from homology"/>
<evidence type="ECO:0000256" key="6">
    <source>
        <dbReference type="RuleBase" id="RU367113"/>
    </source>
</evidence>
<dbReference type="GO" id="GO:0004518">
    <property type="term" value="F:nuclease activity"/>
    <property type="evidence" value="ECO:0007669"/>
    <property type="project" value="UniProtKB-KW"/>
</dbReference>
<evidence type="ECO:0000259" key="8">
    <source>
        <dbReference type="Pfam" id="PF08652"/>
    </source>
</evidence>